<dbReference type="PROSITE" id="PS51039">
    <property type="entry name" value="ZF_AN1"/>
    <property type="match status" value="1"/>
</dbReference>
<reference evidence="5" key="1">
    <citation type="journal article" date="2020" name="Nature">
        <title>Giant virus diversity and host interactions through global metagenomics.</title>
        <authorList>
            <person name="Schulz F."/>
            <person name="Roux S."/>
            <person name="Paez-Espino D."/>
            <person name="Jungbluth S."/>
            <person name="Walsh D.A."/>
            <person name="Denef V.J."/>
            <person name="McMahon K.D."/>
            <person name="Konstantinidis K.T."/>
            <person name="Eloe-Fadrosh E.A."/>
            <person name="Kyrpides N.C."/>
            <person name="Woyke T."/>
        </authorList>
    </citation>
    <scope>NUCLEOTIDE SEQUENCE</scope>
    <source>
        <strain evidence="5">GVMAG-M-3300023184-62</strain>
    </source>
</reference>
<dbReference type="SMART" id="SM00154">
    <property type="entry name" value="ZnF_AN1"/>
    <property type="match status" value="1"/>
</dbReference>
<dbReference type="PANTHER" id="PTHR10634">
    <property type="entry name" value="AN1-TYPE ZINC FINGER PROTEIN"/>
    <property type="match status" value="1"/>
</dbReference>
<evidence type="ECO:0000313" key="5">
    <source>
        <dbReference type="EMBL" id="QHT89935.1"/>
    </source>
</evidence>
<feature type="domain" description="AN1-type" evidence="4">
    <location>
        <begin position="6"/>
        <end position="54"/>
    </location>
</feature>
<dbReference type="Pfam" id="PF01428">
    <property type="entry name" value="zf-AN1"/>
    <property type="match status" value="1"/>
</dbReference>
<dbReference type="InterPro" id="IPR050652">
    <property type="entry name" value="AN1_A20_ZnFinger"/>
</dbReference>
<sequence>MDIPTKLPSNRCALECCKKKLSLSDFPCKCTKKFCSTHRYAEAHSCAFDYHLSAKQMLSTTMHVVSAKKIESI</sequence>
<accession>A0A6C0IC19</accession>
<protein>
    <recommendedName>
        <fullName evidence="4">AN1-type domain-containing protein</fullName>
    </recommendedName>
</protein>
<dbReference type="AlphaFoldDB" id="A0A6C0IC19"/>
<organism evidence="5">
    <name type="scientific">viral metagenome</name>
    <dbReference type="NCBI Taxonomy" id="1070528"/>
    <lineage>
        <taxon>unclassified sequences</taxon>
        <taxon>metagenomes</taxon>
        <taxon>organismal metagenomes</taxon>
    </lineage>
</organism>
<keyword evidence="2" id="KW-0863">Zinc-finger</keyword>
<dbReference type="InterPro" id="IPR000058">
    <property type="entry name" value="Znf_AN1"/>
</dbReference>
<evidence type="ECO:0000256" key="1">
    <source>
        <dbReference type="ARBA" id="ARBA00022723"/>
    </source>
</evidence>
<dbReference type="GO" id="GO:0008270">
    <property type="term" value="F:zinc ion binding"/>
    <property type="evidence" value="ECO:0007669"/>
    <property type="project" value="UniProtKB-KW"/>
</dbReference>
<proteinExistence type="predicted"/>
<dbReference type="SUPFAM" id="SSF118310">
    <property type="entry name" value="AN1-like Zinc finger"/>
    <property type="match status" value="1"/>
</dbReference>
<dbReference type="Gene3D" id="4.10.1110.10">
    <property type="entry name" value="AN1-like Zinc finger"/>
    <property type="match status" value="1"/>
</dbReference>
<keyword evidence="1" id="KW-0479">Metal-binding</keyword>
<evidence type="ECO:0000256" key="2">
    <source>
        <dbReference type="ARBA" id="ARBA00022771"/>
    </source>
</evidence>
<dbReference type="PANTHER" id="PTHR10634:SF149">
    <property type="entry name" value="AN1-TYPE DOMAIN-CONTAINING PROTEIN-RELATED"/>
    <property type="match status" value="1"/>
</dbReference>
<keyword evidence="3" id="KW-0862">Zinc</keyword>
<dbReference type="EMBL" id="MN740152">
    <property type="protein sequence ID" value="QHT89935.1"/>
    <property type="molecule type" value="Genomic_DNA"/>
</dbReference>
<evidence type="ECO:0000256" key="3">
    <source>
        <dbReference type="ARBA" id="ARBA00022833"/>
    </source>
</evidence>
<name>A0A6C0IC19_9ZZZZ</name>
<dbReference type="InterPro" id="IPR035896">
    <property type="entry name" value="AN1-like_Znf"/>
</dbReference>
<evidence type="ECO:0000259" key="4">
    <source>
        <dbReference type="PROSITE" id="PS51039"/>
    </source>
</evidence>